<keyword evidence="2" id="KW-0812">Transmembrane</keyword>
<dbReference type="Gene3D" id="1.25.40.10">
    <property type="entry name" value="Tetratricopeptide repeat domain"/>
    <property type="match status" value="1"/>
</dbReference>
<feature type="compositionally biased region" description="Low complexity" evidence="1">
    <location>
        <begin position="306"/>
        <end position="315"/>
    </location>
</feature>
<feature type="compositionally biased region" description="Gly residues" evidence="1">
    <location>
        <begin position="252"/>
        <end position="274"/>
    </location>
</feature>
<reference evidence="3 4" key="1">
    <citation type="submission" date="2020-05" db="EMBL/GenBank/DDBJ databases">
        <title>MicrobeNet Type strains.</title>
        <authorList>
            <person name="Nicholson A.C."/>
        </authorList>
    </citation>
    <scope>NUCLEOTIDE SEQUENCE [LARGE SCALE GENOMIC DNA]</scope>
    <source>
        <strain evidence="3 4">CCUG 46604</strain>
    </source>
</reference>
<proteinExistence type="predicted"/>
<dbReference type="Proteomes" id="UP000549517">
    <property type="component" value="Unassembled WGS sequence"/>
</dbReference>
<dbReference type="EMBL" id="JABEMC010000006">
    <property type="protein sequence ID" value="NNG79710.1"/>
    <property type="molecule type" value="Genomic_DNA"/>
</dbReference>
<sequence length="315" mass="34400">MNNSTDRQPQDPKKHPVAQQPAESAQAKPGETKPGETKVDAQAKPTAEPEKKPRRRLWPHLIRGTLGAALALVCIYSLVCVWTLHSASRAYKQADYDETVRLSKRFEKISLFEHHKPPFNIGTVAAAESRYDDAQPLLERALDLTPVRDECAVRVNLSYVYEQQAEEFKTAESTDEANEKFDLARTTLQEAPEECRPEGSRSDQQMDESEQRIDESQEDMNNPGDGGYGGDDGGDGSGGDDEGGDGGDDSGDGGGGEPGDGEGSGGDGSDGGGQETEAERKQRELEERNREADQRQRDDEDDRGDNSSGSDTKPW</sequence>
<keyword evidence="2" id="KW-0472">Membrane</keyword>
<organism evidence="3 4">
    <name type="scientific">Brevibacterium luteolum</name>
    <dbReference type="NCBI Taxonomy" id="199591"/>
    <lineage>
        <taxon>Bacteria</taxon>
        <taxon>Bacillati</taxon>
        <taxon>Actinomycetota</taxon>
        <taxon>Actinomycetes</taxon>
        <taxon>Micrococcales</taxon>
        <taxon>Brevibacteriaceae</taxon>
        <taxon>Brevibacterium</taxon>
    </lineage>
</organism>
<dbReference type="AlphaFoldDB" id="A0A849AUZ7"/>
<evidence type="ECO:0000313" key="3">
    <source>
        <dbReference type="EMBL" id="NNG79710.1"/>
    </source>
</evidence>
<name>A0A849AUZ7_9MICO</name>
<accession>A0A849AUZ7</accession>
<feature type="compositionally biased region" description="Basic and acidic residues" evidence="1">
    <location>
        <begin position="277"/>
        <end position="298"/>
    </location>
</feature>
<evidence type="ECO:0000256" key="1">
    <source>
        <dbReference type="SAM" id="MobiDB-lite"/>
    </source>
</evidence>
<dbReference type="InterPro" id="IPR011990">
    <property type="entry name" value="TPR-like_helical_dom_sf"/>
</dbReference>
<feature type="transmembrane region" description="Helical" evidence="2">
    <location>
        <begin position="61"/>
        <end position="84"/>
    </location>
</feature>
<gene>
    <name evidence="3" type="ORF">HLA91_10055</name>
</gene>
<evidence type="ECO:0008006" key="5">
    <source>
        <dbReference type="Google" id="ProtNLM"/>
    </source>
</evidence>
<keyword evidence="2" id="KW-1133">Transmembrane helix</keyword>
<feature type="region of interest" description="Disordered" evidence="1">
    <location>
        <begin position="188"/>
        <end position="315"/>
    </location>
</feature>
<evidence type="ECO:0000256" key="2">
    <source>
        <dbReference type="SAM" id="Phobius"/>
    </source>
</evidence>
<protein>
    <recommendedName>
        <fullName evidence="5">Tetratricopeptide repeat protein</fullName>
    </recommendedName>
</protein>
<feature type="compositionally biased region" description="Basic and acidic residues" evidence="1">
    <location>
        <begin position="30"/>
        <end position="51"/>
    </location>
</feature>
<comment type="caution">
    <text evidence="3">The sequence shown here is derived from an EMBL/GenBank/DDBJ whole genome shotgun (WGS) entry which is preliminary data.</text>
</comment>
<feature type="region of interest" description="Disordered" evidence="1">
    <location>
        <begin position="1"/>
        <end position="53"/>
    </location>
</feature>
<evidence type="ECO:0000313" key="4">
    <source>
        <dbReference type="Proteomes" id="UP000549517"/>
    </source>
</evidence>
<feature type="compositionally biased region" description="Acidic residues" evidence="1">
    <location>
        <begin position="232"/>
        <end position="251"/>
    </location>
</feature>
<dbReference type="RefSeq" id="WP_170274561.1">
    <property type="nucleotide sequence ID" value="NZ_BAAAKH010000010.1"/>
</dbReference>